<reference evidence="2" key="1">
    <citation type="submission" date="2022-12" db="EMBL/GenBank/DDBJ databases">
        <title>New Phytohabitans aurantiacus sp. RD004123 nov., an actinomycete isolated from soil.</title>
        <authorList>
            <person name="Triningsih D.W."/>
            <person name="Harunari E."/>
            <person name="Igarashi Y."/>
        </authorList>
    </citation>
    <scope>NUCLEOTIDE SEQUENCE</scope>
    <source>
        <strain evidence="2">RD004123</strain>
    </source>
</reference>
<dbReference type="SUPFAM" id="SSF53474">
    <property type="entry name" value="alpha/beta-Hydrolases"/>
    <property type="match status" value="1"/>
</dbReference>
<dbReference type="EMBL" id="BSDI01000016">
    <property type="protein sequence ID" value="GLH98373.1"/>
    <property type="molecule type" value="Genomic_DNA"/>
</dbReference>
<dbReference type="PANTHER" id="PTHR43798:SF5">
    <property type="entry name" value="MONOACYLGLYCEROL LIPASE ABHD6"/>
    <property type="match status" value="1"/>
</dbReference>
<evidence type="ECO:0000313" key="2">
    <source>
        <dbReference type="EMBL" id="GLH98373.1"/>
    </source>
</evidence>
<dbReference type="InterPro" id="IPR050266">
    <property type="entry name" value="AB_hydrolase_sf"/>
</dbReference>
<keyword evidence="3" id="KW-1185">Reference proteome</keyword>
<evidence type="ECO:0000259" key="1">
    <source>
        <dbReference type="Pfam" id="PF00561"/>
    </source>
</evidence>
<organism evidence="2 3">
    <name type="scientific">Phytohabitans aurantiacus</name>
    <dbReference type="NCBI Taxonomy" id="3016789"/>
    <lineage>
        <taxon>Bacteria</taxon>
        <taxon>Bacillati</taxon>
        <taxon>Actinomycetota</taxon>
        <taxon>Actinomycetes</taxon>
        <taxon>Micromonosporales</taxon>
        <taxon>Micromonosporaceae</taxon>
    </lineage>
</organism>
<proteinExistence type="predicted"/>
<accession>A0ABQ5QV57</accession>
<name>A0ABQ5QV57_9ACTN</name>
<dbReference type="PRINTS" id="PR00111">
    <property type="entry name" value="ABHYDROLASE"/>
</dbReference>
<protein>
    <recommendedName>
        <fullName evidence="1">AB hydrolase-1 domain-containing protein</fullName>
    </recommendedName>
</protein>
<dbReference type="RefSeq" id="WP_281897190.1">
    <property type="nucleotide sequence ID" value="NZ_BSDI01000016.1"/>
</dbReference>
<dbReference type="InterPro" id="IPR000073">
    <property type="entry name" value="AB_hydrolase_1"/>
</dbReference>
<dbReference type="PANTHER" id="PTHR43798">
    <property type="entry name" value="MONOACYLGLYCEROL LIPASE"/>
    <property type="match status" value="1"/>
</dbReference>
<dbReference type="Proteomes" id="UP001144280">
    <property type="component" value="Unassembled WGS sequence"/>
</dbReference>
<dbReference type="Gene3D" id="3.40.50.1820">
    <property type="entry name" value="alpha/beta hydrolase"/>
    <property type="match status" value="1"/>
</dbReference>
<feature type="domain" description="AB hydrolase-1" evidence="1">
    <location>
        <begin position="24"/>
        <end position="161"/>
    </location>
</feature>
<gene>
    <name evidence="2" type="ORF">Pa4123_36480</name>
</gene>
<evidence type="ECO:0000313" key="3">
    <source>
        <dbReference type="Proteomes" id="UP001144280"/>
    </source>
</evidence>
<dbReference type="Pfam" id="PF00561">
    <property type="entry name" value="Abhydrolase_1"/>
    <property type="match status" value="1"/>
</dbReference>
<dbReference type="InterPro" id="IPR029058">
    <property type="entry name" value="AB_hydrolase_fold"/>
</dbReference>
<comment type="caution">
    <text evidence="2">The sequence shown here is derived from an EMBL/GenBank/DDBJ whole genome shotgun (WGS) entry which is preliminary data.</text>
</comment>
<sequence length="277" mass="29600">MDLRVPVANGVTLRVRRHEGERAPAFLLVHGLASNALLWDEVAAALTAAGHPSFAVDLRGHGESDLPESGFDTATAASDLAAVATALELRDLVVAGQSWGGNVAVRFAAEHPALVSALALVDGGWIDLASQFDSWEACARALRPPDVDGLRGTDLRAHLRRAHPDWSPAAIEATAANLREEPDGTVTRRLPIPRHMEIVRSMFDDPPQRFYPALSMPVLLLPALPAGQPERAAQARARVRAAAGALSTASIKEYPDSDHDLHAQHPKRLADDLLALA</sequence>